<evidence type="ECO:0008006" key="8">
    <source>
        <dbReference type="Google" id="ProtNLM"/>
    </source>
</evidence>
<evidence type="ECO:0000313" key="7">
    <source>
        <dbReference type="Proteomes" id="UP000826725"/>
    </source>
</evidence>
<gene>
    <name evidence="6" type="ORF">DGMP_29140</name>
</gene>
<dbReference type="EMBL" id="AP024086">
    <property type="protein sequence ID" value="BCL62221.1"/>
    <property type="molecule type" value="Genomic_DNA"/>
</dbReference>
<dbReference type="KEGG" id="dbk:DGMP_29140"/>
<dbReference type="GO" id="GO:0006355">
    <property type="term" value="P:regulation of DNA-templated transcription"/>
    <property type="evidence" value="ECO:0007669"/>
    <property type="project" value="InterPro"/>
</dbReference>
<name>A0A8D5FKF4_9BACT</name>
<dbReference type="InterPro" id="IPR002078">
    <property type="entry name" value="Sigma_54_int"/>
</dbReference>
<dbReference type="AlphaFoldDB" id="A0A8D5FKF4"/>
<feature type="modified residue" description="4-aspartylphosphate" evidence="3">
    <location>
        <position position="52"/>
    </location>
</feature>
<dbReference type="PROSITE" id="PS50110">
    <property type="entry name" value="RESPONSE_REGULATORY"/>
    <property type="match status" value="1"/>
</dbReference>
<evidence type="ECO:0000256" key="3">
    <source>
        <dbReference type="PROSITE-ProRule" id="PRU00169"/>
    </source>
</evidence>
<dbReference type="PANTHER" id="PTHR32071">
    <property type="entry name" value="TRANSCRIPTIONAL REGULATORY PROTEIN"/>
    <property type="match status" value="1"/>
</dbReference>
<evidence type="ECO:0000259" key="5">
    <source>
        <dbReference type="PROSITE" id="PS50110"/>
    </source>
</evidence>
<keyword evidence="7" id="KW-1185">Reference proteome</keyword>
<dbReference type="Pfam" id="PF00072">
    <property type="entry name" value="Response_reg"/>
    <property type="match status" value="1"/>
</dbReference>
<sequence>MADILIIDDDLVLSEMLVDQMMRLGHKAEMVNTLAEGLEKSKECFYDVVLLDVQLPDGNGLESLGHFKNTSSCPEVIIITGQGEADGAEKAVLSGAWGYIEKPHVIRELNLQLTRALQYRQEKMRVNKIPVALKRKNIIGSSPAINKCLDQVAQAAASDVSVLVAGATGTGKELFAKAIHENSSRCHKNFVVVDCAALPENLIESTLFGHVKGAFTGADREQNGLVKQADGGTLFLDEVGELPLNTQKKFLRLLQEHEYRPVGSSSQQYSDFRLVAATNRNLEECVSRDEFRDDLLFRLQAVTIKLPP</sequence>
<dbReference type="InterPro" id="IPR003593">
    <property type="entry name" value="AAA+_ATPase"/>
</dbReference>
<keyword evidence="2" id="KW-0067">ATP-binding</keyword>
<feature type="domain" description="Sigma-54 factor interaction" evidence="4">
    <location>
        <begin position="138"/>
        <end position="308"/>
    </location>
</feature>
<evidence type="ECO:0000313" key="6">
    <source>
        <dbReference type="EMBL" id="BCL62221.1"/>
    </source>
</evidence>
<dbReference type="GO" id="GO:0005524">
    <property type="term" value="F:ATP binding"/>
    <property type="evidence" value="ECO:0007669"/>
    <property type="project" value="UniProtKB-KW"/>
</dbReference>
<keyword evidence="3" id="KW-0597">Phosphoprotein</keyword>
<dbReference type="PANTHER" id="PTHR32071:SF113">
    <property type="entry name" value="ALGINATE BIOSYNTHESIS TRANSCRIPTIONAL REGULATORY PROTEIN ALGB"/>
    <property type="match status" value="1"/>
</dbReference>
<dbReference type="InterPro" id="IPR001789">
    <property type="entry name" value="Sig_transdc_resp-reg_receiver"/>
</dbReference>
<proteinExistence type="predicted"/>
<evidence type="ECO:0000256" key="1">
    <source>
        <dbReference type="ARBA" id="ARBA00022741"/>
    </source>
</evidence>
<evidence type="ECO:0000256" key="2">
    <source>
        <dbReference type="ARBA" id="ARBA00022840"/>
    </source>
</evidence>
<dbReference type="SMART" id="SM00448">
    <property type="entry name" value="REC"/>
    <property type="match status" value="1"/>
</dbReference>
<reference evidence="6" key="1">
    <citation type="submission" date="2020-09" db="EMBL/GenBank/DDBJ databases">
        <title>Desulfogranum mesoprofundum gen. nov., sp. nov., a novel mesophilic, sulfate-reducing chemolithoautotroph isolated from a deep-sea hydrothermal vent chimney in the Suiyo Seamount.</title>
        <authorList>
            <person name="Hashimoto Y."/>
            <person name="Nakagawa S."/>
        </authorList>
    </citation>
    <scope>NUCLEOTIDE SEQUENCE</scope>
    <source>
        <strain evidence="6">KT2</strain>
    </source>
</reference>
<accession>A0A8D5FKF4</accession>
<dbReference type="SMART" id="SM00382">
    <property type="entry name" value="AAA"/>
    <property type="match status" value="1"/>
</dbReference>
<dbReference type="CDD" id="cd00009">
    <property type="entry name" value="AAA"/>
    <property type="match status" value="1"/>
</dbReference>
<dbReference type="FunFam" id="3.40.50.300:FF:000006">
    <property type="entry name" value="DNA-binding transcriptional regulator NtrC"/>
    <property type="match status" value="1"/>
</dbReference>
<dbReference type="PROSITE" id="PS00676">
    <property type="entry name" value="SIGMA54_INTERACT_2"/>
    <property type="match status" value="1"/>
</dbReference>
<evidence type="ECO:0000259" key="4">
    <source>
        <dbReference type="PROSITE" id="PS50045"/>
    </source>
</evidence>
<feature type="domain" description="Response regulatory" evidence="5">
    <location>
        <begin position="3"/>
        <end position="117"/>
    </location>
</feature>
<dbReference type="InterPro" id="IPR025943">
    <property type="entry name" value="Sigma_54_int_dom_ATP-bd_2"/>
</dbReference>
<dbReference type="GO" id="GO:0000160">
    <property type="term" value="P:phosphorelay signal transduction system"/>
    <property type="evidence" value="ECO:0007669"/>
    <property type="project" value="InterPro"/>
</dbReference>
<dbReference type="Proteomes" id="UP000826725">
    <property type="component" value="Chromosome"/>
</dbReference>
<dbReference type="Pfam" id="PF00158">
    <property type="entry name" value="Sigma54_activat"/>
    <property type="match status" value="1"/>
</dbReference>
<organism evidence="6 7">
    <name type="scientific">Desulfomarina profundi</name>
    <dbReference type="NCBI Taxonomy" id="2772557"/>
    <lineage>
        <taxon>Bacteria</taxon>
        <taxon>Pseudomonadati</taxon>
        <taxon>Thermodesulfobacteriota</taxon>
        <taxon>Desulfobulbia</taxon>
        <taxon>Desulfobulbales</taxon>
        <taxon>Desulfobulbaceae</taxon>
        <taxon>Desulfomarina</taxon>
    </lineage>
</organism>
<protein>
    <recommendedName>
        <fullName evidence="8">Fis family transcriptional regulator</fullName>
    </recommendedName>
</protein>
<dbReference type="CDD" id="cd00156">
    <property type="entry name" value="REC"/>
    <property type="match status" value="1"/>
</dbReference>
<dbReference type="PROSITE" id="PS50045">
    <property type="entry name" value="SIGMA54_INTERACT_4"/>
    <property type="match status" value="1"/>
</dbReference>
<keyword evidence="1" id="KW-0547">Nucleotide-binding</keyword>
<dbReference type="RefSeq" id="WP_329955594.1">
    <property type="nucleotide sequence ID" value="NZ_AP024086.1"/>
</dbReference>